<proteinExistence type="predicted"/>
<dbReference type="EMBL" id="JFKE01000006">
    <property type="protein sequence ID" value="KAJ54694.1"/>
    <property type="molecule type" value="Genomic_DNA"/>
</dbReference>
<dbReference type="PRINTS" id="PR00081">
    <property type="entry name" value="GDHRDH"/>
</dbReference>
<dbReference type="InterPro" id="IPR002347">
    <property type="entry name" value="SDR_fam"/>
</dbReference>
<dbReference type="PANTHER" id="PTHR43431">
    <property type="entry name" value="OXIDOREDUCTASE, SHORT CHAIN DEHYDROGENASE/REDUCTASE FAMILY (AFU_ORTHOLOGUE AFUA_5G14000)"/>
    <property type="match status" value="1"/>
</dbReference>
<keyword evidence="2" id="KW-1185">Reference proteome</keyword>
<dbReference type="STRING" id="1454373.ACMU_16395"/>
<comment type="caution">
    <text evidence="1">The sequence shown here is derived from an EMBL/GenBank/DDBJ whole genome shotgun (WGS) entry which is preliminary data.</text>
</comment>
<dbReference type="Proteomes" id="UP000026249">
    <property type="component" value="Unassembled WGS sequence"/>
</dbReference>
<dbReference type="InterPro" id="IPR036291">
    <property type="entry name" value="NAD(P)-bd_dom_sf"/>
</dbReference>
<gene>
    <name evidence="1" type="ORF">ACMU_16395</name>
</gene>
<organism evidence="1 2">
    <name type="scientific">Actibacterium mucosum KCTC 23349</name>
    <dbReference type="NCBI Taxonomy" id="1454373"/>
    <lineage>
        <taxon>Bacteria</taxon>
        <taxon>Pseudomonadati</taxon>
        <taxon>Pseudomonadota</taxon>
        <taxon>Alphaproteobacteria</taxon>
        <taxon>Rhodobacterales</taxon>
        <taxon>Roseobacteraceae</taxon>
        <taxon>Actibacterium</taxon>
    </lineage>
</organism>
<dbReference type="RefSeq" id="WP_035260865.1">
    <property type="nucleotide sequence ID" value="NZ_JFKE01000006.1"/>
</dbReference>
<dbReference type="PANTHER" id="PTHR43431:SF7">
    <property type="entry name" value="OXIDOREDUCTASE, SHORT CHAIN DEHYDROGENASE_REDUCTASE FAMILY (AFU_ORTHOLOGUE AFUA_5G14000)"/>
    <property type="match status" value="1"/>
</dbReference>
<protein>
    <recommendedName>
        <fullName evidence="3">Short-chain dehydrogenase</fullName>
    </recommendedName>
</protein>
<dbReference type="Pfam" id="PF00106">
    <property type="entry name" value="adh_short"/>
    <property type="match status" value="1"/>
</dbReference>
<evidence type="ECO:0000313" key="2">
    <source>
        <dbReference type="Proteomes" id="UP000026249"/>
    </source>
</evidence>
<accession>A0A037ZDX2</accession>
<reference evidence="1 2" key="1">
    <citation type="submission" date="2014-03" db="EMBL/GenBank/DDBJ databases">
        <title>Draft Genome Sequence of Actibacterium mucosum KCTC 23349, a Marine Alphaproteobacterium with Complex Ionic Requirements Isolated from Mediterranean Seawater at Malvarrosa Beach, Valencia, Spain.</title>
        <authorList>
            <person name="Arahal D.R."/>
            <person name="Shao Z."/>
            <person name="Lai Q."/>
            <person name="Pujalte M.J."/>
        </authorList>
    </citation>
    <scope>NUCLEOTIDE SEQUENCE [LARGE SCALE GENOMIC DNA]</scope>
    <source>
        <strain evidence="1 2">KCTC 23349</strain>
    </source>
</reference>
<name>A0A037ZDX2_9RHOB</name>
<dbReference type="AlphaFoldDB" id="A0A037ZDX2"/>
<dbReference type="Gene3D" id="3.40.50.720">
    <property type="entry name" value="NAD(P)-binding Rossmann-like Domain"/>
    <property type="match status" value="1"/>
</dbReference>
<dbReference type="OrthoDB" id="5513072at2"/>
<evidence type="ECO:0008006" key="3">
    <source>
        <dbReference type="Google" id="ProtNLM"/>
    </source>
</evidence>
<evidence type="ECO:0000313" key="1">
    <source>
        <dbReference type="EMBL" id="KAJ54694.1"/>
    </source>
</evidence>
<dbReference type="SUPFAM" id="SSF51735">
    <property type="entry name" value="NAD(P)-binding Rossmann-fold domains"/>
    <property type="match status" value="1"/>
</dbReference>
<sequence>MTEKPVAVIGGYGPGLGRGLATVFAEAGYQVVTLSRRGTAHPGALNIACDLTAAADVARSVAQVLQTYGRIDVYIHNVAALHIGPFLETSAETFDDLWQRAVMSAVHATQQVLPPMIDAQAGAILFSGATAAVRGGGRFGAFAATKFALRGLSQSLAREYQSQGVHVAHVILDGLMFGTPSVERFGGSEDTALLPEDVAMQYLNLTQQPRSCWTLELDLRPQSEGF</sequence>